<feature type="compositionally biased region" description="Low complexity" evidence="1">
    <location>
        <begin position="150"/>
        <end position="163"/>
    </location>
</feature>
<accession>A0A161HIB5</accession>
<dbReference type="InterPro" id="IPR013904">
    <property type="entry name" value="RXT2_N"/>
</dbReference>
<dbReference type="GO" id="GO:0033698">
    <property type="term" value="C:Rpd3L complex"/>
    <property type="evidence" value="ECO:0007669"/>
    <property type="project" value="TreeGrafter"/>
</dbReference>
<feature type="compositionally biased region" description="Acidic residues" evidence="1">
    <location>
        <begin position="27"/>
        <end position="41"/>
    </location>
</feature>
<organism evidence="3 4">
    <name type="scientific">Sugiyamaella lignohabitans</name>
    <dbReference type="NCBI Taxonomy" id="796027"/>
    <lineage>
        <taxon>Eukaryota</taxon>
        <taxon>Fungi</taxon>
        <taxon>Dikarya</taxon>
        <taxon>Ascomycota</taxon>
        <taxon>Saccharomycotina</taxon>
        <taxon>Dipodascomycetes</taxon>
        <taxon>Dipodascales</taxon>
        <taxon>Trichomonascaceae</taxon>
        <taxon>Sugiyamaella</taxon>
    </lineage>
</organism>
<dbReference type="EMBL" id="CP014503">
    <property type="protein sequence ID" value="ANB16030.1"/>
    <property type="molecule type" value="Genomic_DNA"/>
</dbReference>
<protein>
    <submittedName>
        <fullName evidence="3">Rxt2p</fullName>
    </submittedName>
</protein>
<feature type="region of interest" description="Disordered" evidence="1">
    <location>
        <begin position="17"/>
        <end position="41"/>
    </location>
</feature>
<evidence type="ECO:0000313" key="3">
    <source>
        <dbReference type="EMBL" id="ANB16030.1"/>
    </source>
</evidence>
<gene>
    <name evidence="3" type="primary">RXT2</name>
    <name evidence="3" type="ORF">AWJ20_3681</name>
</gene>
<reference evidence="3 4" key="1">
    <citation type="submission" date="2016-02" db="EMBL/GenBank/DDBJ databases">
        <title>Complete genome sequence and transcriptome regulation of the pentose utilising yeast Sugiyamaella lignohabitans.</title>
        <authorList>
            <person name="Bellasio M."/>
            <person name="Peymann A."/>
            <person name="Valli M."/>
            <person name="Sipitzky M."/>
            <person name="Graf A."/>
            <person name="Sauer M."/>
            <person name="Marx H."/>
            <person name="Mattanovich D."/>
        </authorList>
    </citation>
    <scope>NUCLEOTIDE SEQUENCE [LARGE SCALE GENOMIC DNA]</scope>
    <source>
        <strain evidence="3 4">CBS 10342</strain>
    </source>
</reference>
<dbReference type="Proteomes" id="UP000189580">
    <property type="component" value="Chromosome b"/>
</dbReference>
<dbReference type="RefSeq" id="XP_018738507.1">
    <property type="nucleotide sequence ID" value="XM_018880715.1"/>
</dbReference>
<dbReference type="GO" id="GO:0005829">
    <property type="term" value="C:cytosol"/>
    <property type="evidence" value="ECO:0007669"/>
    <property type="project" value="TreeGrafter"/>
</dbReference>
<evidence type="ECO:0000259" key="2">
    <source>
        <dbReference type="Pfam" id="PF08595"/>
    </source>
</evidence>
<evidence type="ECO:0000256" key="1">
    <source>
        <dbReference type="SAM" id="MobiDB-lite"/>
    </source>
</evidence>
<name>A0A161HIB5_9ASCO</name>
<dbReference type="GeneID" id="30035729"/>
<feature type="region of interest" description="Disordered" evidence="1">
    <location>
        <begin position="142"/>
        <end position="170"/>
    </location>
</feature>
<sequence>MDHKRAVIYKKRRVIYQSENETSDRENTEEEDEDEEDIEDSPYDDIKLDDLLAPIESPEQIVTHPAISRTYTSNTLKYMSMRALDIINQEQEHVVKLAKLMSAFLGDDPSYLLADKLNLPQYNETGEEEDEFVRFEGSRNGSVNGGAGNTGTSAGIASTSSNGLVKTEDPSLADKRITRTQSTMEIDPFFALPQINIDQNFGILPENAEETRQLTQIAQQRMEEFIRCMTNVRSGLLRADRYRNKVYLWCQQMNGGDELPESIVSDPLMKKKPDPDATIAAAEAAEVSGGNRQ</sequence>
<dbReference type="AlphaFoldDB" id="A0A161HIB5"/>
<feature type="domain" description="Transcriptional regulatory protein RXT2 N-terminal" evidence="2">
    <location>
        <begin position="4"/>
        <end position="107"/>
    </location>
</feature>
<keyword evidence="4" id="KW-1185">Reference proteome</keyword>
<dbReference type="PANTHER" id="PTHR28232">
    <property type="entry name" value="TRANSCRIPTIONAL REGULATORY PROTEIN RXT2"/>
    <property type="match status" value="1"/>
</dbReference>
<proteinExistence type="predicted"/>
<dbReference type="KEGG" id="slb:AWJ20_3681"/>
<dbReference type="OrthoDB" id="2405722at2759"/>
<dbReference type="InterPro" id="IPR039602">
    <property type="entry name" value="Rxt2"/>
</dbReference>
<evidence type="ECO:0000313" key="4">
    <source>
        <dbReference type="Proteomes" id="UP000189580"/>
    </source>
</evidence>
<dbReference type="PANTHER" id="PTHR28232:SF1">
    <property type="entry name" value="TRANSCRIPTIONAL REGULATORY PROTEIN RXT2"/>
    <property type="match status" value="1"/>
</dbReference>
<dbReference type="Pfam" id="PF08595">
    <property type="entry name" value="RXT2_N"/>
    <property type="match status" value="1"/>
</dbReference>